<keyword evidence="7" id="KW-0998">Cell outer membrane</keyword>
<evidence type="ECO:0000256" key="6">
    <source>
        <dbReference type="ARBA" id="ARBA00023136"/>
    </source>
</evidence>
<organism evidence="9 10">
    <name type="scientific">Salinivibrio siamensis</name>
    <dbReference type="NCBI Taxonomy" id="414286"/>
    <lineage>
        <taxon>Bacteria</taxon>
        <taxon>Pseudomonadati</taxon>
        <taxon>Pseudomonadota</taxon>
        <taxon>Gammaproteobacteria</taxon>
        <taxon>Vibrionales</taxon>
        <taxon>Vibrionaceae</taxon>
        <taxon>Salinivibrio</taxon>
    </lineage>
</organism>
<protein>
    <submittedName>
        <fullName evidence="9">Long-chain fatty acid transporter</fullName>
    </submittedName>
</protein>
<dbReference type="RefSeq" id="WP_077667728.1">
    <property type="nucleotide sequence ID" value="NZ_MUFB01000006.1"/>
</dbReference>
<evidence type="ECO:0000256" key="3">
    <source>
        <dbReference type="ARBA" id="ARBA00022452"/>
    </source>
</evidence>
<comment type="caution">
    <text evidence="9">The sequence shown here is derived from an EMBL/GenBank/DDBJ whole genome shotgun (WGS) entry which is preliminary data.</text>
</comment>
<keyword evidence="5 8" id="KW-0732">Signal</keyword>
<evidence type="ECO:0000256" key="4">
    <source>
        <dbReference type="ARBA" id="ARBA00022692"/>
    </source>
</evidence>
<keyword evidence="4" id="KW-0812">Transmembrane</keyword>
<evidence type="ECO:0000256" key="5">
    <source>
        <dbReference type="ARBA" id="ARBA00022729"/>
    </source>
</evidence>
<comment type="similarity">
    <text evidence="2">Belongs to the OmpP1/FadL family.</text>
</comment>
<feature type="signal peptide" evidence="8">
    <location>
        <begin position="1"/>
        <end position="23"/>
    </location>
</feature>
<dbReference type="Gene3D" id="2.40.160.60">
    <property type="entry name" value="Outer membrane protein transport protein (OMPP1/FadL/TodX)"/>
    <property type="match status" value="1"/>
</dbReference>
<dbReference type="Pfam" id="PF03349">
    <property type="entry name" value="Toluene_X"/>
    <property type="match status" value="1"/>
</dbReference>
<keyword evidence="6" id="KW-0472">Membrane</keyword>
<evidence type="ECO:0000313" key="10">
    <source>
        <dbReference type="Proteomes" id="UP000189410"/>
    </source>
</evidence>
<keyword evidence="3" id="KW-1134">Transmembrane beta strand</keyword>
<dbReference type="PANTHER" id="PTHR35093">
    <property type="entry name" value="OUTER MEMBRANE PROTEIN NMB0088-RELATED"/>
    <property type="match status" value="1"/>
</dbReference>
<comment type="subcellular location">
    <subcellularLocation>
        <location evidence="1">Cell outer membrane</location>
        <topology evidence="1">Multi-pass membrane protein</topology>
    </subcellularLocation>
</comment>
<evidence type="ECO:0000313" key="9">
    <source>
        <dbReference type="EMBL" id="OOE86552.1"/>
    </source>
</evidence>
<gene>
    <name evidence="9" type="ORF">BZG73_04760</name>
</gene>
<keyword evidence="10" id="KW-1185">Reference proteome</keyword>
<evidence type="ECO:0000256" key="8">
    <source>
        <dbReference type="SAM" id="SignalP"/>
    </source>
</evidence>
<dbReference type="PANTHER" id="PTHR35093:SF8">
    <property type="entry name" value="OUTER MEMBRANE PROTEIN NMB0088-RELATED"/>
    <property type="match status" value="1"/>
</dbReference>
<sequence>MSSLFKKSLVATSLSLLAVQAHSAGFQVSETSVSGLGRAFAGEAAIADNAAVGARNAAALTRFNTTAFSGGLTIIDPDVHADVESASTSSGTLSKSVLEAQGLSTEEKDLAPTEYVPNFHLIQPLGDKLAFGFSAFSNFGLSTEYSGDFAAGPGAGETALITMNFNPNIAYKLNEQWSIGAGISAIYADAELTRTAGALKLAPTINGQPNPLFNEPASTEVANLKGDGWGFGWNLGVLWEIDESNRLGVSYRSQSDITLEGDYKGTATTAVGKTGQTVPGELELNLPEIIEFSGFHQLNQQIAVHYSAMHVGWDTFEELKATSAATNCNDGTAGQCLQKDENWNDSWRYALGATYTMDDHWAFRAGYAYDESPVDAEDRTLSIPDSDRHWWSLGTTYTANENLSVDAGFAYLDGDQVDGTEDGFAFSAGGDAYIYGLQLNYLF</sequence>
<dbReference type="SUPFAM" id="SSF56935">
    <property type="entry name" value="Porins"/>
    <property type="match status" value="1"/>
</dbReference>
<dbReference type="Proteomes" id="UP000189410">
    <property type="component" value="Unassembled WGS sequence"/>
</dbReference>
<evidence type="ECO:0000256" key="1">
    <source>
        <dbReference type="ARBA" id="ARBA00004571"/>
    </source>
</evidence>
<dbReference type="InterPro" id="IPR005017">
    <property type="entry name" value="OMPP1/FadL/TodX"/>
</dbReference>
<dbReference type="EMBL" id="MUFB01000006">
    <property type="protein sequence ID" value="OOE86552.1"/>
    <property type="molecule type" value="Genomic_DNA"/>
</dbReference>
<accession>A0ABX3KCE6</accession>
<evidence type="ECO:0000256" key="2">
    <source>
        <dbReference type="ARBA" id="ARBA00008163"/>
    </source>
</evidence>
<proteinExistence type="inferred from homology"/>
<name>A0ABX3KCE6_9GAMM</name>
<reference evidence="9 10" key="1">
    <citation type="journal article" date="2017" name="Genome Announc.">
        <title>Draft Genome Sequences of Salinivibrio proteolyticus, Salinivibrio sharmensis, Salinivibrio siamensis, Salinivibrio costicola subsp. alcaliphilus, Salinivibrio costicola subsp. vallismortis, and 29 New Isolates Belonging to the Genus Salinivibrio.</title>
        <authorList>
            <person name="Lopez-Hermoso C."/>
            <person name="de la Haba R.R."/>
            <person name="Sanchez-Porro C."/>
            <person name="Bayliss S.C."/>
            <person name="Feil E.J."/>
            <person name="Ventosa A."/>
        </authorList>
    </citation>
    <scope>NUCLEOTIDE SEQUENCE [LARGE SCALE GENOMIC DNA]</scope>
    <source>
        <strain evidence="9 10">JCM 14472</strain>
    </source>
</reference>
<evidence type="ECO:0000256" key="7">
    <source>
        <dbReference type="ARBA" id="ARBA00023237"/>
    </source>
</evidence>
<feature type="chain" id="PRO_5047387112" evidence="8">
    <location>
        <begin position="24"/>
        <end position="443"/>
    </location>
</feature>